<sequence length="258" mass="29345">MVQRLSLFSAIDDDSFELLISTISTLSGRPPVIFANFSHVAIPDPTYDIEKVNVKNQLVEQTRIRIMQDIPFEKIKANEYSYRICSTLTKDDLPIERDYLKLLITNSSMDSRPSSLSIWDIPSAGKDRKVCMQSMTESVISDTGGSESSINAFLKELGYVPDYQFVQIGTKFYMESGLVFQVYKIWNVNDSEESTNLITKGGFLIEAYVNVAKITDIEAVNQGTKQLLNLKRELREYIDLVVPDRKCMDPRIGHLNDF</sequence>
<evidence type="ECO:0000256" key="8">
    <source>
        <dbReference type="RuleBase" id="RU364150"/>
    </source>
</evidence>
<comment type="similarity">
    <text evidence="2 8">Belongs to the Mediator complex subunit 18 family.</text>
</comment>
<dbReference type="STRING" id="931890.G8JTW9"/>
<evidence type="ECO:0000256" key="2">
    <source>
        <dbReference type="ARBA" id="ARBA00009814"/>
    </source>
</evidence>
<evidence type="ECO:0000256" key="6">
    <source>
        <dbReference type="ARBA" id="ARBA00023242"/>
    </source>
</evidence>
<dbReference type="PANTHER" id="PTHR13321">
    <property type="entry name" value="MEDIATOR OF RNA POLYMERASE II TRANSCRIPTION, SUBUNIT 18"/>
    <property type="match status" value="1"/>
</dbReference>
<dbReference type="Gene3D" id="2.40.320.10">
    <property type="entry name" value="Hypothetical Protein Pfu-838710-001"/>
    <property type="match status" value="1"/>
</dbReference>
<dbReference type="Proteomes" id="UP000006790">
    <property type="component" value="Chromosome 4"/>
</dbReference>
<dbReference type="OMA" id="PDRKCMD"/>
<evidence type="ECO:0000313" key="10">
    <source>
        <dbReference type="Proteomes" id="UP000006790"/>
    </source>
</evidence>
<dbReference type="GO" id="GO:0032968">
    <property type="term" value="P:positive regulation of transcription elongation by RNA polymerase II"/>
    <property type="evidence" value="ECO:0007669"/>
    <property type="project" value="EnsemblFungi"/>
</dbReference>
<dbReference type="HOGENOM" id="CLU_058255_1_0_1"/>
<dbReference type="GO" id="GO:0051123">
    <property type="term" value="P:RNA polymerase II preinitiation complex assembly"/>
    <property type="evidence" value="ECO:0007669"/>
    <property type="project" value="EnsemblFungi"/>
</dbReference>
<gene>
    <name evidence="8" type="primary">MED18</name>
    <name evidence="9" type="ordered locus">Ecym_4423</name>
</gene>
<accession>G8JTW9</accession>
<dbReference type="InterPro" id="IPR019095">
    <property type="entry name" value="Mediator_Med18"/>
</dbReference>
<dbReference type="PANTHER" id="PTHR13321:SF2">
    <property type="entry name" value="MEDIATOR OF RNA POLYMERASE II TRANSCRIPTION SUBUNIT 18"/>
    <property type="match status" value="1"/>
</dbReference>
<dbReference type="GO" id="GO:0003713">
    <property type="term" value="F:transcription coactivator activity"/>
    <property type="evidence" value="ECO:0007669"/>
    <property type="project" value="EnsemblFungi"/>
</dbReference>
<dbReference type="GO" id="GO:0070847">
    <property type="term" value="C:core mediator complex"/>
    <property type="evidence" value="ECO:0007669"/>
    <property type="project" value="EnsemblFungi"/>
</dbReference>
<evidence type="ECO:0000256" key="5">
    <source>
        <dbReference type="ARBA" id="ARBA00023163"/>
    </source>
</evidence>
<proteinExistence type="inferred from homology"/>
<evidence type="ECO:0000256" key="3">
    <source>
        <dbReference type="ARBA" id="ARBA00019612"/>
    </source>
</evidence>
<comment type="subcellular location">
    <subcellularLocation>
        <location evidence="1 8">Nucleus</location>
    </subcellularLocation>
</comment>
<comment type="function">
    <text evidence="8">Component of the Mediator complex, a coactivator involved in the regulated transcription of nearly all RNA polymerase II-dependent genes. Mediator functions as a bridge to convey information from gene-specific regulatory proteins to the basal RNA polymerase II transcription machinery. Mediator is recruited to promoters by direct interactions with regulatory proteins and serves as a scaffold for the assembly of a functional preinitiation complex with RNA polymerase II and the general transcription factors.</text>
</comment>
<evidence type="ECO:0000256" key="1">
    <source>
        <dbReference type="ARBA" id="ARBA00004123"/>
    </source>
</evidence>
<dbReference type="EMBL" id="CP002500">
    <property type="protein sequence ID" value="AET39472.1"/>
    <property type="molecule type" value="Genomic_DNA"/>
</dbReference>
<name>G8JTW9_ERECY</name>
<dbReference type="KEGG" id="erc:Ecym_4423"/>
<organism evidence="9 10">
    <name type="scientific">Eremothecium cymbalariae (strain CBS 270.75 / DBVPG 7215 / KCTC 17166 / NRRL Y-17582)</name>
    <name type="common">Yeast</name>
    <dbReference type="NCBI Taxonomy" id="931890"/>
    <lineage>
        <taxon>Eukaryota</taxon>
        <taxon>Fungi</taxon>
        <taxon>Dikarya</taxon>
        <taxon>Ascomycota</taxon>
        <taxon>Saccharomycotina</taxon>
        <taxon>Saccharomycetes</taxon>
        <taxon>Saccharomycetales</taxon>
        <taxon>Saccharomycetaceae</taxon>
        <taxon>Eremothecium</taxon>
    </lineage>
</organism>
<evidence type="ECO:0000313" key="9">
    <source>
        <dbReference type="EMBL" id="AET39472.1"/>
    </source>
</evidence>
<dbReference type="FunCoup" id="G8JTW9">
    <property type="interactions" value="133"/>
</dbReference>
<dbReference type="GO" id="GO:0034605">
    <property type="term" value="P:cellular response to heat"/>
    <property type="evidence" value="ECO:0007669"/>
    <property type="project" value="EnsemblFungi"/>
</dbReference>
<dbReference type="OrthoDB" id="5348092at2759"/>
<protein>
    <recommendedName>
        <fullName evidence="3 8">Mediator of RNA polymerase II transcription subunit 18</fullName>
    </recommendedName>
    <alternativeName>
        <fullName evidence="7 8">Mediator complex subunit 18</fullName>
    </alternativeName>
</protein>
<keyword evidence="10" id="KW-1185">Reference proteome</keyword>
<comment type="subunit">
    <text evidence="8">Component of the Mediator complex.</text>
</comment>
<dbReference type="GO" id="GO:0016592">
    <property type="term" value="C:mediator complex"/>
    <property type="evidence" value="ECO:0007669"/>
    <property type="project" value="InterPro"/>
</dbReference>
<keyword evidence="6 8" id="KW-0539">Nucleus</keyword>
<evidence type="ECO:0000256" key="7">
    <source>
        <dbReference type="ARBA" id="ARBA00032012"/>
    </source>
</evidence>
<keyword evidence="5 8" id="KW-0804">Transcription</keyword>
<dbReference type="eggNOG" id="ENOG502RXWG">
    <property type="taxonomic scope" value="Eukaryota"/>
</dbReference>
<dbReference type="AlphaFoldDB" id="G8JTW9"/>
<dbReference type="InParanoid" id="G8JTW9"/>
<dbReference type="GO" id="GO:0001113">
    <property type="term" value="P:transcription open complex formation at RNA polymerase II promoter"/>
    <property type="evidence" value="ECO:0007669"/>
    <property type="project" value="EnsemblFungi"/>
</dbReference>
<keyword evidence="4 8" id="KW-0805">Transcription regulation</keyword>
<keyword evidence="8" id="KW-0010">Activator</keyword>
<evidence type="ECO:0000256" key="4">
    <source>
        <dbReference type="ARBA" id="ARBA00023015"/>
    </source>
</evidence>
<dbReference type="GO" id="GO:0000979">
    <property type="term" value="F:RNA polymerase II core promoter sequence-specific DNA binding"/>
    <property type="evidence" value="ECO:0007669"/>
    <property type="project" value="EnsemblFungi"/>
</dbReference>
<dbReference type="GO" id="GO:0006369">
    <property type="term" value="P:termination of RNA polymerase II transcription"/>
    <property type="evidence" value="ECO:0007669"/>
    <property type="project" value="EnsemblFungi"/>
</dbReference>
<dbReference type="Pfam" id="PF09637">
    <property type="entry name" value="Med18"/>
    <property type="match status" value="1"/>
</dbReference>
<reference evidence="10" key="1">
    <citation type="journal article" date="2012" name="G3 (Bethesda)">
        <title>Pichia sorbitophila, an interspecies yeast hybrid reveals early steps of genome resolution following polyploidization.</title>
        <authorList>
            <person name="Leh Louis V."/>
            <person name="Despons L."/>
            <person name="Friedrich A."/>
            <person name="Martin T."/>
            <person name="Durrens P."/>
            <person name="Casaregola S."/>
            <person name="Neuveglise C."/>
            <person name="Fairhead C."/>
            <person name="Marck C."/>
            <person name="Cruz J.A."/>
            <person name="Straub M.L."/>
            <person name="Kugler V."/>
            <person name="Sacerdot C."/>
            <person name="Uzunov Z."/>
            <person name="Thierry A."/>
            <person name="Weiss S."/>
            <person name="Bleykasten C."/>
            <person name="De Montigny J."/>
            <person name="Jacques N."/>
            <person name="Jung P."/>
            <person name="Lemaire M."/>
            <person name="Mallet S."/>
            <person name="Morel G."/>
            <person name="Richard G.F."/>
            <person name="Sarkar A."/>
            <person name="Savel G."/>
            <person name="Schacherer J."/>
            <person name="Seret M.L."/>
            <person name="Talla E."/>
            <person name="Samson G."/>
            <person name="Jubin C."/>
            <person name="Poulain J."/>
            <person name="Vacherie B."/>
            <person name="Barbe V."/>
            <person name="Pelletier E."/>
            <person name="Sherman D.J."/>
            <person name="Westhof E."/>
            <person name="Weissenbach J."/>
            <person name="Baret P.V."/>
            <person name="Wincker P."/>
            <person name="Gaillardin C."/>
            <person name="Dujon B."/>
            <person name="Souciet J.L."/>
        </authorList>
    </citation>
    <scope>NUCLEOTIDE SEQUENCE [LARGE SCALE GENOMIC DNA]</scope>
    <source>
        <strain evidence="10">CBS 270.75 / DBVPG 7215 / KCTC 17166 / NRRL Y-17582</strain>
    </source>
</reference>
<dbReference type="GO" id="GO:0060261">
    <property type="term" value="P:positive regulation of transcription initiation by RNA polymerase II"/>
    <property type="evidence" value="ECO:0007669"/>
    <property type="project" value="EnsemblFungi"/>
</dbReference>